<name>A0AAN6W186_9PEZI</name>
<dbReference type="InterPro" id="IPR051283">
    <property type="entry name" value="Sec_Metabolite_Acyltrans"/>
</dbReference>
<dbReference type="EMBL" id="MU866346">
    <property type="protein sequence ID" value="KAK4173400.1"/>
    <property type="molecule type" value="Genomic_DNA"/>
</dbReference>
<evidence type="ECO:0000256" key="1">
    <source>
        <dbReference type="ARBA" id="ARBA00022679"/>
    </source>
</evidence>
<dbReference type="Pfam" id="PF22664">
    <property type="entry name" value="TRI-like_N"/>
    <property type="match status" value="1"/>
</dbReference>
<evidence type="ECO:0000259" key="2">
    <source>
        <dbReference type="Pfam" id="PF22664"/>
    </source>
</evidence>
<feature type="domain" description="Trichothecene 3-O-acetyltransferase-like N-terminal" evidence="2">
    <location>
        <begin position="37"/>
        <end position="198"/>
    </location>
</feature>
<dbReference type="GO" id="GO:0016740">
    <property type="term" value="F:transferase activity"/>
    <property type="evidence" value="ECO:0007669"/>
    <property type="project" value="UniProtKB-KW"/>
</dbReference>
<evidence type="ECO:0000313" key="3">
    <source>
        <dbReference type="EMBL" id="KAK4173400.1"/>
    </source>
</evidence>
<dbReference type="PANTHER" id="PTHR31896:SF13">
    <property type="entry name" value="TRICHOTHECENE 3-O-ACETYLTRANSFERASE"/>
    <property type="match status" value="1"/>
</dbReference>
<organism evidence="3 4">
    <name type="scientific">Triangularia setosa</name>
    <dbReference type="NCBI Taxonomy" id="2587417"/>
    <lineage>
        <taxon>Eukaryota</taxon>
        <taxon>Fungi</taxon>
        <taxon>Dikarya</taxon>
        <taxon>Ascomycota</taxon>
        <taxon>Pezizomycotina</taxon>
        <taxon>Sordariomycetes</taxon>
        <taxon>Sordariomycetidae</taxon>
        <taxon>Sordariales</taxon>
        <taxon>Podosporaceae</taxon>
        <taxon>Triangularia</taxon>
    </lineage>
</organism>
<accession>A0AAN6W186</accession>
<dbReference type="Gene3D" id="3.30.559.10">
    <property type="entry name" value="Chloramphenicol acetyltransferase-like domain"/>
    <property type="match status" value="2"/>
</dbReference>
<gene>
    <name evidence="3" type="ORF">QBC36DRAFT_245527</name>
</gene>
<protein>
    <recommendedName>
        <fullName evidence="2">Trichothecene 3-O-acetyltransferase-like N-terminal domain-containing protein</fullName>
    </recommendedName>
</protein>
<dbReference type="AlphaFoldDB" id="A0AAN6W186"/>
<dbReference type="InterPro" id="IPR054710">
    <property type="entry name" value="Tri101-like_N"/>
</dbReference>
<dbReference type="PANTHER" id="PTHR31896">
    <property type="entry name" value="FAMILY REGULATORY PROTEIN, PUTATIVE (AFU_ORTHOLOGUE AFUA_3G14730)-RELATED"/>
    <property type="match status" value="1"/>
</dbReference>
<dbReference type="Proteomes" id="UP001302321">
    <property type="component" value="Unassembled WGS sequence"/>
</dbReference>
<reference evidence="3" key="2">
    <citation type="submission" date="2023-05" db="EMBL/GenBank/DDBJ databases">
        <authorList>
            <consortium name="Lawrence Berkeley National Laboratory"/>
            <person name="Steindorff A."/>
            <person name="Hensen N."/>
            <person name="Bonometti L."/>
            <person name="Westerberg I."/>
            <person name="Brannstrom I.O."/>
            <person name="Guillou S."/>
            <person name="Cros-Aarteil S."/>
            <person name="Calhoun S."/>
            <person name="Haridas S."/>
            <person name="Kuo A."/>
            <person name="Mondo S."/>
            <person name="Pangilinan J."/>
            <person name="Riley R."/>
            <person name="Labutti K."/>
            <person name="Andreopoulos B."/>
            <person name="Lipzen A."/>
            <person name="Chen C."/>
            <person name="Yanf M."/>
            <person name="Daum C."/>
            <person name="Ng V."/>
            <person name="Clum A."/>
            <person name="Ohm R."/>
            <person name="Martin F."/>
            <person name="Silar P."/>
            <person name="Natvig D."/>
            <person name="Lalanne C."/>
            <person name="Gautier V."/>
            <person name="Ament-Velasquez S.L."/>
            <person name="Kruys A."/>
            <person name="Hutchinson M.I."/>
            <person name="Powell A.J."/>
            <person name="Barry K."/>
            <person name="Miller A.N."/>
            <person name="Grigoriev I.V."/>
            <person name="Debuchy R."/>
            <person name="Gladieux P."/>
            <person name="Thoren M.H."/>
            <person name="Johannesson H."/>
        </authorList>
    </citation>
    <scope>NUCLEOTIDE SEQUENCE</scope>
    <source>
        <strain evidence="3">CBS 892.96</strain>
    </source>
</reference>
<keyword evidence="1" id="KW-0808">Transferase</keyword>
<comment type="caution">
    <text evidence="3">The sequence shown here is derived from an EMBL/GenBank/DDBJ whole genome shotgun (WGS) entry which is preliminary data.</text>
</comment>
<evidence type="ECO:0000313" key="4">
    <source>
        <dbReference type="Proteomes" id="UP001302321"/>
    </source>
</evidence>
<proteinExistence type="predicted"/>
<dbReference type="InterPro" id="IPR023213">
    <property type="entry name" value="CAT-like_dom_sf"/>
</dbReference>
<keyword evidence="4" id="KW-1185">Reference proteome</keyword>
<reference evidence="3" key="1">
    <citation type="journal article" date="2023" name="Mol. Phylogenet. Evol.">
        <title>Genome-scale phylogeny and comparative genomics of the fungal order Sordariales.</title>
        <authorList>
            <person name="Hensen N."/>
            <person name="Bonometti L."/>
            <person name="Westerberg I."/>
            <person name="Brannstrom I.O."/>
            <person name="Guillou S."/>
            <person name="Cros-Aarteil S."/>
            <person name="Calhoun S."/>
            <person name="Haridas S."/>
            <person name="Kuo A."/>
            <person name="Mondo S."/>
            <person name="Pangilinan J."/>
            <person name="Riley R."/>
            <person name="LaButti K."/>
            <person name="Andreopoulos B."/>
            <person name="Lipzen A."/>
            <person name="Chen C."/>
            <person name="Yan M."/>
            <person name="Daum C."/>
            <person name="Ng V."/>
            <person name="Clum A."/>
            <person name="Steindorff A."/>
            <person name="Ohm R.A."/>
            <person name="Martin F."/>
            <person name="Silar P."/>
            <person name="Natvig D.O."/>
            <person name="Lalanne C."/>
            <person name="Gautier V."/>
            <person name="Ament-Velasquez S.L."/>
            <person name="Kruys A."/>
            <person name="Hutchinson M.I."/>
            <person name="Powell A.J."/>
            <person name="Barry K."/>
            <person name="Miller A.N."/>
            <person name="Grigoriev I.V."/>
            <person name="Debuchy R."/>
            <person name="Gladieux P."/>
            <person name="Hiltunen Thoren M."/>
            <person name="Johannesson H."/>
        </authorList>
    </citation>
    <scope>NUCLEOTIDE SEQUENCE</scope>
    <source>
        <strain evidence="3">CBS 892.96</strain>
    </source>
</reference>
<sequence length="499" mass="55945">MAKSQNSIIQLRPKGWETDPEHEYFNLSTLDYCVGQVYTNYALFFKLSPDANRSKIISTIKDGLEVTLSQCRQLCGILEPQPDGIGGLCFHKTKHSTVELHVQFLDSVQHNPEREHPTFATLEAQQFASQALRNMNTWCVPPMTYGEKPEAQPSSRPKCAAFKTTFIQGGFVLMMHHHHYANDVMGWAGELHQLAENCAAIWTNPTAPALPPWDPSCLDLSRVTAPDVSEEKKIDGPISPLRHPGHKKAQWLLFHLSKSKTAALKELASPTDGSYYVSSYDAYNALIWRLLTKHRLALFTDPTAESANTPLLWGEAVDMRRRFSNPPIAPRTQGNVVYVALSSQSPPELKPLTISEVVSEAPLQKLAWYIRRLTNSVTQESLTAALNGIAPIRDKKALFLRVDSLPPLSTFVTEWRDTRPCDADFGFGKPHAFRFPFDMVTNGLVVVYPVRGHGPCGDDEGNEFSIAVEVEIKDALLADEEWNSWFDFRGVDADDIQRE</sequence>